<proteinExistence type="predicted"/>
<dbReference type="InterPro" id="IPR010259">
    <property type="entry name" value="S8pro/Inhibitor_I9"/>
</dbReference>
<gene>
    <name evidence="2" type="ORF">VitviT2T_019890</name>
</gene>
<reference evidence="2 3" key="1">
    <citation type="journal article" date="2023" name="Hortic Res">
        <title>The complete reference genome for grapevine (Vitis vinifera L.) genetics and breeding.</title>
        <authorList>
            <person name="Shi X."/>
            <person name="Cao S."/>
            <person name="Wang X."/>
            <person name="Huang S."/>
            <person name="Wang Y."/>
            <person name="Liu Z."/>
            <person name="Liu W."/>
            <person name="Leng X."/>
            <person name="Peng Y."/>
            <person name="Wang N."/>
            <person name="Wang Y."/>
            <person name="Ma Z."/>
            <person name="Xu X."/>
            <person name="Zhang F."/>
            <person name="Xue H."/>
            <person name="Zhong H."/>
            <person name="Wang Y."/>
            <person name="Zhang K."/>
            <person name="Velt A."/>
            <person name="Avia K."/>
            <person name="Holtgrawe D."/>
            <person name="Grimplet J."/>
            <person name="Matus J.T."/>
            <person name="Ware D."/>
            <person name="Wu X."/>
            <person name="Wang H."/>
            <person name="Liu C."/>
            <person name="Fang Y."/>
            <person name="Rustenholz C."/>
            <person name="Cheng Z."/>
            <person name="Xiao H."/>
            <person name="Zhou Y."/>
        </authorList>
    </citation>
    <scope>NUCLEOTIDE SEQUENCE [LARGE SCALE GENOMIC DNA]</scope>
    <source>
        <strain evidence="3">cv. Pinot noir / PN40024</strain>
        <tissue evidence="2">Leaf</tissue>
    </source>
</reference>
<evidence type="ECO:0000313" key="2">
    <source>
        <dbReference type="EMBL" id="WKA01619.1"/>
    </source>
</evidence>
<dbReference type="Proteomes" id="UP001227230">
    <property type="component" value="Chromosome 13"/>
</dbReference>
<protein>
    <recommendedName>
        <fullName evidence="1">Inhibitor I9 domain-containing protein</fullName>
    </recommendedName>
</protein>
<organism evidence="2 3">
    <name type="scientific">Vitis vinifera</name>
    <name type="common">Grape</name>
    <dbReference type="NCBI Taxonomy" id="29760"/>
    <lineage>
        <taxon>Eukaryota</taxon>
        <taxon>Viridiplantae</taxon>
        <taxon>Streptophyta</taxon>
        <taxon>Embryophyta</taxon>
        <taxon>Tracheophyta</taxon>
        <taxon>Spermatophyta</taxon>
        <taxon>Magnoliopsida</taxon>
        <taxon>eudicotyledons</taxon>
        <taxon>Gunneridae</taxon>
        <taxon>Pentapetalae</taxon>
        <taxon>rosids</taxon>
        <taxon>Vitales</taxon>
        <taxon>Vitaceae</taxon>
        <taxon>Viteae</taxon>
        <taxon>Vitis</taxon>
    </lineage>
</organism>
<accession>A0ABY9D3Y2</accession>
<dbReference type="EMBL" id="CP126660">
    <property type="protein sequence ID" value="WKA01619.1"/>
    <property type="molecule type" value="Genomic_DNA"/>
</dbReference>
<name>A0ABY9D3Y2_VITVI</name>
<sequence>MGDHSYQDSESVAHAVALHHYSKNFRGFLAMLTPEQAQKLVESDSVISVFRSRMNQVYTTHSWDLGNRLYSLV</sequence>
<dbReference type="Gene3D" id="3.30.70.80">
    <property type="entry name" value="Peptidase S8 propeptide/proteinase inhibitor I9"/>
    <property type="match status" value="1"/>
</dbReference>
<evidence type="ECO:0000259" key="1">
    <source>
        <dbReference type="Pfam" id="PF05922"/>
    </source>
</evidence>
<keyword evidence="3" id="KW-1185">Reference proteome</keyword>
<dbReference type="InterPro" id="IPR037045">
    <property type="entry name" value="S8pro/Inhibitor_I9_sf"/>
</dbReference>
<dbReference type="Pfam" id="PF05922">
    <property type="entry name" value="Inhibitor_I9"/>
    <property type="match status" value="1"/>
</dbReference>
<feature type="domain" description="Inhibitor I9" evidence="1">
    <location>
        <begin position="11"/>
        <end position="54"/>
    </location>
</feature>
<evidence type="ECO:0000313" key="3">
    <source>
        <dbReference type="Proteomes" id="UP001227230"/>
    </source>
</evidence>